<keyword evidence="10" id="KW-1185">Reference proteome</keyword>
<dbReference type="Pfam" id="PF00512">
    <property type="entry name" value="HisKA"/>
    <property type="match status" value="1"/>
</dbReference>
<dbReference type="GO" id="GO:0000155">
    <property type="term" value="F:phosphorelay sensor kinase activity"/>
    <property type="evidence" value="ECO:0007669"/>
    <property type="project" value="InterPro"/>
</dbReference>
<dbReference type="InterPro" id="IPR003661">
    <property type="entry name" value="HisK_dim/P_dom"/>
</dbReference>
<reference evidence="9 10" key="1">
    <citation type="submission" date="2018-06" db="EMBL/GenBank/DDBJ databases">
        <title>Genomic Encyclopedia of Type Strains, Phase IV (KMG-IV): sequencing the most valuable type-strain genomes for metagenomic binning, comparative biology and taxonomic classification.</title>
        <authorList>
            <person name="Goeker M."/>
        </authorList>
    </citation>
    <scope>NUCLEOTIDE SEQUENCE [LARGE SCALE GENOMIC DNA]</scope>
    <source>
        <strain evidence="9 10">DSM 24875</strain>
    </source>
</reference>
<dbReference type="InterPro" id="IPR036890">
    <property type="entry name" value="HATPase_C_sf"/>
</dbReference>
<dbReference type="PROSITE" id="PS50110">
    <property type="entry name" value="RESPONSE_REGULATORY"/>
    <property type="match status" value="1"/>
</dbReference>
<dbReference type="InterPro" id="IPR036097">
    <property type="entry name" value="HisK_dim/P_sf"/>
</dbReference>
<name>A0A366EI44_9HYPH</name>
<dbReference type="SUPFAM" id="SSF55874">
    <property type="entry name" value="ATPase domain of HSP90 chaperone/DNA topoisomerase II/histidine kinase"/>
    <property type="match status" value="1"/>
</dbReference>
<dbReference type="EMBL" id="QNRK01000056">
    <property type="protein sequence ID" value="RBP02023.1"/>
    <property type="molecule type" value="Genomic_DNA"/>
</dbReference>
<dbReference type="PANTHER" id="PTHR43047">
    <property type="entry name" value="TWO-COMPONENT HISTIDINE PROTEIN KINASE"/>
    <property type="match status" value="1"/>
</dbReference>
<comment type="caution">
    <text evidence="9">The sequence shown here is derived from an EMBL/GenBank/DDBJ whole genome shotgun (WGS) entry which is preliminary data.</text>
</comment>
<dbReference type="Gene3D" id="3.40.50.2300">
    <property type="match status" value="1"/>
</dbReference>
<organism evidence="9 10">
    <name type="scientific">Roseiarcus fermentans</name>
    <dbReference type="NCBI Taxonomy" id="1473586"/>
    <lineage>
        <taxon>Bacteria</taxon>
        <taxon>Pseudomonadati</taxon>
        <taxon>Pseudomonadota</taxon>
        <taxon>Alphaproteobacteria</taxon>
        <taxon>Hyphomicrobiales</taxon>
        <taxon>Roseiarcaceae</taxon>
        <taxon>Roseiarcus</taxon>
    </lineage>
</organism>
<keyword evidence="5" id="KW-0418">Kinase</keyword>
<dbReference type="PANTHER" id="PTHR43047:SF9">
    <property type="entry name" value="HISTIDINE KINASE"/>
    <property type="match status" value="1"/>
</dbReference>
<dbReference type="PROSITE" id="PS50109">
    <property type="entry name" value="HIS_KIN"/>
    <property type="match status" value="1"/>
</dbReference>
<evidence type="ECO:0000256" key="5">
    <source>
        <dbReference type="ARBA" id="ARBA00022777"/>
    </source>
</evidence>
<dbReference type="GO" id="GO:0005886">
    <property type="term" value="C:plasma membrane"/>
    <property type="evidence" value="ECO:0007669"/>
    <property type="project" value="TreeGrafter"/>
</dbReference>
<dbReference type="InterPro" id="IPR005467">
    <property type="entry name" value="His_kinase_dom"/>
</dbReference>
<dbReference type="Pfam" id="PF02518">
    <property type="entry name" value="HATPase_c"/>
    <property type="match status" value="1"/>
</dbReference>
<dbReference type="Gene3D" id="1.10.287.130">
    <property type="match status" value="1"/>
</dbReference>
<evidence type="ECO:0000256" key="1">
    <source>
        <dbReference type="ARBA" id="ARBA00000085"/>
    </source>
</evidence>
<dbReference type="InterPro" id="IPR003594">
    <property type="entry name" value="HATPase_dom"/>
</dbReference>
<evidence type="ECO:0000259" key="7">
    <source>
        <dbReference type="PROSITE" id="PS50109"/>
    </source>
</evidence>
<dbReference type="FunFam" id="3.30.565.10:FF:000049">
    <property type="entry name" value="Two-component sensor histidine kinase"/>
    <property type="match status" value="1"/>
</dbReference>
<dbReference type="Pfam" id="PF00072">
    <property type="entry name" value="Response_reg"/>
    <property type="match status" value="1"/>
</dbReference>
<gene>
    <name evidence="9" type="ORF">DFR50_15620</name>
</gene>
<dbReference type="SMART" id="SM00387">
    <property type="entry name" value="HATPase_c"/>
    <property type="match status" value="1"/>
</dbReference>
<evidence type="ECO:0000256" key="2">
    <source>
        <dbReference type="ARBA" id="ARBA00012438"/>
    </source>
</evidence>
<keyword evidence="3 6" id="KW-0597">Phosphoprotein</keyword>
<dbReference type="GO" id="GO:0009927">
    <property type="term" value="F:histidine phosphotransfer kinase activity"/>
    <property type="evidence" value="ECO:0007669"/>
    <property type="project" value="TreeGrafter"/>
</dbReference>
<dbReference type="PRINTS" id="PR00344">
    <property type="entry name" value="BCTRLSENSOR"/>
</dbReference>
<dbReference type="SUPFAM" id="SSF47384">
    <property type="entry name" value="Homodimeric domain of signal transducing histidine kinase"/>
    <property type="match status" value="1"/>
</dbReference>
<dbReference type="InterPro" id="IPR011006">
    <property type="entry name" value="CheY-like_superfamily"/>
</dbReference>
<dbReference type="EC" id="2.7.13.3" evidence="2"/>
<dbReference type="CDD" id="cd00156">
    <property type="entry name" value="REC"/>
    <property type="match status" value="1"/>
</dbReference>
<accession>A0A366EI44</accession>
<dbReference type="CDD" id="cd00082">
    <property type="entry name" value="HisKA"/>
    <property type="match status" value="1"/>
</dbReference>
<keyword evidence="4" id="KW-0808">Transferase</keyword>
<evidence type="ECO:0000313" key="9">
    <source>
        <dbReference type="EMBL" id="RBP02023.1"/>
    </source>
</evidence>
<dbReference type="SMART" id="SM00448">
    <property type="entry name" value="REC"/>
    <property type="match status" value="1"/>
</dbReference>
<protein>
    <recommendedName>
        <fullName evidence="2">histidine kinase</fullName>
        <ecNumber evidence="2">2.7.13.3</ecNumber>
    </recommendedName>
</protein>
<feature type="modified residue" description="4-aspartylphosphate" evidence="6">
    <location>
        <position position="308"/>
    </location>
</feature>
<dbReference type="Gene3D" id="3.30.565.10">
    <property type="entry name" value="Histidine kinase-like ATPase, C-terminal domain"/>
    <property type="match status" value="1"/>
</dbReference>
<proteinExistence type="predicted"/>
<dbReference type="InterPro" id="IPR004358">
    <property type="entry name" value="Sig_transdc_His_kin-like_C"/>
</dbReference>
<dbReference type="SUPFAM" id="SSF52172">
    <property type="entry name" value="CheY-like"/>
    <property type="match status" value="1"/>
</dbReference>
<evidence type="ECO:0000256" key="6">
    <source>
        <dbReference type="PROSITE-ProRule" id="PRU00169"/>
    </source>
</evidence>
<evidence type="ECO:0000256" key="4">
    <source>
        <dbReference type="ARBA" id="ARBA00022679"/>
    </source>
</evidence>
<feature type="domain" description="Response regulatory" evidence="8">
    <location>
        <begin position="257"/>
        <end position="374"/>
    </location>
</feature>
<evidence type="ECO:0000313" key="10">
    <source>
        <dbReference type="Proteomes" id="UP000253529"/>
    </source>
</evidence>
<evidence type="ECO:0000256" key="3">
    <source>
        <dbReference type="ARBA" id="ARBA00022553"/>
    </source>
</evidence>
<dbReference type="SMART" id="SM00388">
    <property type="entry name" value="HisKA"/>
    <property type="match status" value="1"/>
</dbReference>
<comment type="catalytic activity">
    <reaction evidence="1">
        <text>ATP + protein L-histidine = ADP + protein N-phospho-L-histidine.</text>
        <dbReference type="EC" id="2.7.13.3"/>
    </reaction>
</comment>
<dbReference type="AlphaFoldDB" id="A0A366EI44"/>
<dbReference type="Proteomes" id="UP000253529">
    <property type="component" value="Unassembled WGS sequence"/>
</dbReference>
<feature type="domain" description="Histidine kinase" evidence="7">
    <location>
        <begin position="26"/>
        <end position="238"/>
    </location>
</feature>
<sequence length="376" mass="40574">MRVSELAAARSDAEHAYQAKSRFLAAASHDLRQPVQSLVLLMALVEQQTANPEARSTLVMMRKALDALKSLLTSILDVSRLDAGVEAQPEPVDLAAMLRRLALEYRPKADEVGLVLRVAAPDWWATADPALLERAIRNLIDNAIRYTRTGGVLLGLRRRNGRVRIDVVDTGIGIPRERQADIFEEFVQLNNPGRDPGRGLGLGLAIVARIAKLLGVAVELHSNVGRGSRFSLALPGAEAALATEEGDAAEFEDPGGRVLIIEDNAIVAHSLERVLAGWGYETVTASTGEEALRLAEGECWRFGAVLTDQHLGAGLSGVDTAREIVRRSARFLPVLVVSGDTSTEGISMIAASGFQIMHKPIAPEALRRNLARLLSE</sequence>
<evidence type="ECO:0000259" key="8">
    <source>
        <dbReference type="PROSITE" id="PS50110"/>
    </source>
</evidence>
<dbReference type="InterPro" id="IPR001789">
    <property type="entry name" value="Sig_transdc_resp-reg_receiver"/>
</dbReference>